<keyword evidence="3" id="KW-0378">Hydrolase</keyword>
<dbReference type="AlphaFoldDB" id="A0AAR5QH24"/>
<name>A0AAR5QH24_DENPD</name>
<evidence type="ECO:0000313" key="10">
    <source>
        <dbReference type="Proteomes" id="UP000019118"/>
    </source>
</evidence>
<accession>A0AAR5QH24</accession>
<dbReference type="SMART" id="SM00020">
    <property type="entry name" value="Tryp_SPc"/>
    <property type="match status" value="1"/>
</dbReference>
<feature type="domain" description="Peptidase S1" evidence="8">
    <location>
        <begin position="74"/>
        <end position="272"/>
    </location>
</feature>
<dbReference type="PROSITE" id="PS00134">
    <property type="entry name" value="TRYPSIN_HIS"/>
    <property type="match status" value="1"/>
</dbReference>
<reference evidence="10" key="1">
    <citation type="journal article" date="2013" name="Genome Biol.">
        <title>Draft genome of the mountain pine beetle, Dendroctonus ponderosae Hopkins, a major forest pest.</title>
        <authorList>
            <person name="Keeling C.I."/>
            <person name="Yuen M.M."/>
            <person name="Liao N.Y."/>
            <person name="Docking T.R."/>
            <person name="Chan S.K."/>
            <person name="Taylor G.A."/>
            <person name="Palmquist D.L."/>
            <person name="Jackman S.D."/>
            <person name="Nguyen A."/>
            <person name="Li M."/>
            <person name="Henderson H."/>
            <person name="Janes J.K."/>
            <person name="Zhao Y."/>
            <person name="Pandoh P."/>
            <person name="Moore R."/>
            <person name="Sperling F.A."/>
            <person name="Huber D.P."/>
            <person name="Birol I."/>
            <person name="Jones S.J."/>
            <person name="Bohlmann J."/>
        </authorList>
    </citation>
    <scope>NUCLEOTIDE SEQUENCE</scope>
</reference>
<keyword evidence="4" id="KW-0720">Serine protease</keyword>
<reference evidence="9" key="2">
    <citation type="submission" date="2024-08" db="UniProtKB">
        <authorList>
            <consortium name="EnsemblMetazoa"/>
        </authorList>
    </citation>
    <scope>IDENTIFICATION</scope>
</reference>
<dbReference type="Pfam" id="PF00089">
    <property type="entry name" value="Trypsin"/>
    <property type="match status" value="1"/>
</dbReference>
<evidence type="ECO:0000256" key="4">
    <source>
        <dbReference type="ARBA" id="ARBA00022825"/>
    </source>
</evidence>
<sequence length="272" mass="30657">MYKIFPNKLSERWKHLFVGLCWVISVKSQTIARQKCEEYSRAVYEEDGDKIFSLRSLIKNHPISTCALYENPLIVGGTPARSREFPHMAVIGFAPTEDSEMDWLCGGSLISDQHVLTAAHCSISHSGPPQKVRLGSVSLHNNDDFVQDFIIDYFVNHPEYKRPMKYHDIAIMFLKKFVTFTAFVRPACLNTVEKLPFTEARATGFGLTTHGNQSASSVLMKVDLDIIPNENCTSYLKFRKHVMPRNLINEMMCAGYLKGGRDTCQGDSGGPL</sequence>
<dbReference type="PANTHER" id="PTHR24264:SF54">
    <property type="entry name" value="PEPTIDASE S1 DOMAIN-CONTAINING PROTEIN"/>
    <property type="match status" value="1"/>
</dbReference>
<dbReference type="InterPro" id="IPR018114">
    <property type="entry name" value="TRYPSIN_HIS"/>
</dbReference>
<dbReference type="EnsemblMetazoa" id="XM_019916932.1">
    <property type="protein sequence ID" value="XP_019772491.1"/>
    <property type="gene ID" value="LOC109546098"/>
</dbReference>
<proteinExistence type="inferred from homology"/>
<dbReference type="FunFam" id="2.40.10.10:FF:000028">
    <property type="entry name" value="Serine protease easter"/>
    <property type="match status" value="1"/>
</dbReference>
<dbReference type="GO" id="GO:0004252">
    <property type="term" value="F:serine-type endopeptidase activity"/>
    <property type="evidence" value="ECO:0007669"/>
    <property type="project" value="InterPro"/>
</dbReference>
<dbReference type="InterPro" id="IPR001314">
    <property type="entry name" value="Peptidase_S1A"/>
</dbReference>
<evidence type="ECO:0000256" key="7">
    <source>
        <dbReference type="ARBA" id="ARBA00024195"/>
    </source>
</evidence>
<dbReference type="GO" id="GO:0005615">
    <property type="term" value="C:extracellular space"/>
    <property type="evidence" value="ECO:0007669"/>
    <property type="project" value="TreeGrafter"/>
</dbReference>
<organism evidence="9 10">
    <name type="scientific">Dendroctonus ponderosae</name>
    <name type="common">Mountain pine beetle</name>
    <dbReference type="NCBI Taxonomy" id="77166"/>
    <lineage>
        <taxon>Eukaryota</taxon>
        <taxon>Metazoa</taxon>
        <taxon>Ecdysozoa</taxon>
        <taxon>Arthropoda</taxon>
        <taxon>Hexapoda</taxon>
        <taxon>Insecta</taxon>
        <taxon>Pterygota</taxon>
        <taxon>Neoptera</taxon>
        <taxon>Endopterygota</taxon>
        <taxon>Coleoptera</taxon>
        <taxon>Polyphaga</taxon>
        <taxon>Cucujiformia</taxon>
        <taxon>Curculionidae</taxon>
        <taxon>Scolytinae</taxon>
        <taxon>Dendroctonus</taxon>
    </lineage>
</organism>
<dbReference type="GO" id="GO:0006508">
    <property type="term" value="P:proteolysis"/>
    <property type="evidence" value="ECO:0007669"/>
    <property type="project" value="UniProtKB-KW"/>
</dbReference>
<dbReference type="InterPro" id="IPR001254">
    <property type="entry name" value="Trypsin_dom"/>
</dbReference>
<evidence type="ECO:0000256" key="3">
    <source>
        <dbReference type="ARBA" id="ARBA00022801"/>
    </source>
</evidence>
<dbReference type="SUPFAM" id="SSF50494">
    <property type="entry name" value="Trypsin-like serine proteases"/>
    <property type="match status" value="1"/>
</dbReference>
<dbReference type="InterPro" id="IPR050127">
    <property type="entry name" value="Serine_Proteases_S1"/>
</dbReference>
<dbReference type="Proteomes" id="UP000019118">
    <property type="component" value="Unassembled WGS sequence"/>
</dbReference>
<keyword evidence="5" id="KW-1015">Disulfide bond</keyword>
<dbReference type="Gene3D" id="2.40.10.10">
    <property type="entry name" value="Trypsin-like serine proteases"/>
    <property type="match status" value="1"/>
</dbReference>
<evidence type="ECO:0000256" key="1">
    <source>
        <dbReference type="ARBA" id="ARBA00022670"/>
    </source>
</evidence>
<evidence type="ECO:0000256" key="5">
    <source>
        <dbReference type="ARBA" id="ARBA00023157"/>
    </source>
</evidence>
<comment type="similarity">
    <text evidence="7">Belongs to the peptidase S1 family. CLIP subfamily.</text>
</comment>
<evidence type="ECO:0000256" key="6">
    <source>
        <dbReference type="ARBA" id="ARBA00023180"/>
    </source>
</evidence>
<dbReference type="PROSITE" id="PS50240">
    <property type="entry name" value="TRYPSIN_DOM"/>
    <property type="match status" value="1"/>
</dbReference>
<keyword evidence="2" id="KW-0732">Signal</keyword>
<keyword evidence="1" id="KW-0645">Protease</keyword>
<dbReference type="CDD" id="cd00190">
    <property type="entry name" value="Tryp_SPc"/>
    <property type="match status" value="1"/>
</dbReference>
<dbReference type="PRINTS" id="PR00722">
    <property type="entry name" value="CHYMOTRYPSIN"/>
</dbReference>
<keyword evidence="10" id="KW-1185">Reference proteome</keyword>
<evidence type="ECO:0000313" key="9">
    <source>
        <dbReference type="EnsemblMetazoa" id="XP_019772491.1"/>
    </source>
</evidence>
<evidence type="ECO:0000256" key="2">
    <source>
        <dbReference type="ARBA" id="ARBA00022729"/>
    </source>
</evidence>
<dbReference type="InterPro" id="IPR009003">
    <property type="entry name" value="Peptidase_S1_PA"/>
</dbReference>
<keyword evidence="6" id="KW-0325">Glycoprotein</keyword>
<protein>
    <recommendedName>
        <fullName evidence="8">Peptidase S1 domain-containing protein</fullName>
    </recommendedName>
</protein>
<evidence type="ECO:0000259" key="8">
    <source>
        <dbReference type="PROSITE" id="PS50240"/>
    </source>
</evidence>
<dbReference type="InterPro" id="IPR043504">
    <property type="entry name" value="Peptidase_S1_PA_chymotrypsin"/>
</dbReference>
<dbReference type="PANTHER" id="PTHR24264">
    <property type="entry name" value="TRYPSIN-RELATED"/>
    <property type="match status" value="1"/>
</dbReference>